<gene>
    <name evidence="2" type="ORF">GBK04_26750</name>
</gene>
<sequence>MRKVFCLVLLFSSVSWAQSPADLRFLPAPSLFSPLNLPAQALLYSDGTYEFGKMDQELFSHKVLLLGESHWMHEIHQLLTDLVLYANTRDYYPLLVLEVPYSATAYINAYLNADSVAAQQYVPAIKPIMKAKESWRLLRTLRAWNVEHPNKKITVACSDIEQGLGYCLKYVFDPYFKALGEQRLWPMLTQAQDLTPQIQAFMDSVLRAAPADFKVPDAPFLNRAFVNNVWINTKASLAANRAMQESGYEAFAQIRAERIFQNLTDDAFFGKKLKADKTILWGGADHTKIYDPNPGEGTLRWEGWRLAHEFGPTKGNVYAIRVTNFAYAIPANYYQPEAYTRATESFVQLVDLFKKDVPGFTPDRYLILDELTDVSAALAQQSQRQNNLPVWINHAALREAARQQPNLRNDAVWQNFVGYDTVIVMPQTTLFDYGN</sequence>
<evidence type="ECO:0008006" key="4">
    <source>
        <dbReference type="Google" id="ProtNLM"/>
    </source>
</evidence>
<evidence type="ECO:0000256" key="1">
    <source>
        <dbReference type="SAM" id="SignalP"/>
    </source>
</evidence>
<accession>A0A7C9FTH9</accession>
<dbReference type="Proteomes" id="UP000479293">
    <property type="component" value="Unassembled WGS sequence"/>
</dbReference>
<dbReference type="AlphaFoldDB" id="A0A7C9FTH9"/>
<evidence type="ECO:0000313" key="2">
    <source>
        <dbReference type="EMBL" id="MPR36832.1"/>
    </source>
</evidence>
<dbReference type="RefSeq" id="WP_152765077.1">
    <property type="nucleotide sequence ID" value="NZ_WHLY01000002.1"/>
</dbReference>
<feature type="signal peptide" evidence="1">
    <location>
        <begin position="1"/>
        <end position="17"/>
    </location>
</feature>
<dbReference type="SUPFAM" id="SSF159501">
    <property type="entry name" value="EreA/ChaN-like"/>
    <property type="match status" value="1"/>
</dbReference>
<organism evidence="2 3">
    <name type="scientific">Salmonirosea aquatica</name>
    <dbReference type="NCBI Taxonomy" id="2654236"/>
    <lineage>
        <taxon>Bacteria</taxon>
        <taxon>Pseudomonadati</taxon>
        <taxon>Bacteroidota</taxon>
        <taxon>Cytophagia</taxon>
        <taxon>Cytophagales</taxon>
        <taxon>Spirosomataceae</taxon>
        <taxon>Salmonirosea</taxon>
    </lineage>
</organism>
<name>A0A7C9FTH9_9BACT</name>
<proteinExistence type="predicted"/>
<feature type="chain" id="PRO_5028859993" description="Erythromycin esterase family protein" evidence="1">
    <location>
        <begin position="18"/>
        <end position="435"/>
    </location>
</feature>
<keyword evidence="1" id="KW-0732">Signal</keyword>
<evidence type="ECO:0000313" key="3">
    <source>
        <dbReference type="Proteomes" id="UP000479293"/>
    </source>
</evidence>
<comment type="caution">
    <text evidence="2">The sequence shown here is derived from an EMBL/GenBank/DDBJ whole genome shotgun (WGS) entry which is preliminary data.</text>
</comment>
<reference evidence="2 3" key="1">
    <citation type="submission" date="2019-10" db="EMBL/GenBank/DDBJ databases">
        <title>Draft Genome Sequence of Cytophagaceae sp. SJW1-29.</title>
        <authorList>
            <person name="Choi A."/>
        </authorList>
    </citation>
    <scope>NUCLEOTIDE SEQUENCE [LARGE SCALE GENOMIC DNA]</scope>
    <source>
        <strain evidence="2 3">SJW1-29</strain>
    </source>
</reference>
<dbReference type="EMBL" id="WHLY01000002">
    <property type="protein sequence ID" value="MPR36832.1"/>
    <property type="molecule type" value="Genomic_DNA"/>
</dbReference>
<keyword evidence="3" id="KW-1185">Reference proteome</keyword>
<protein>
    <recommendedName>
        <fullName evidence="4">Erythromycin esterase family protein</fullName>
    </recommendedName>
</protein>